<dbReference type="InterPro" id="IPR025274">
    <property type="entry name" value="DUF4070"/>
</dbReference>
<dbReference type="Proteomes" id="UP000430508">
    <property type="component" value="Chromosome"/>
</dbReference>
<dbReference type="InterPro" id="IPR051198">
    <property type="entry name" value="BchE-like"/>
</dbReference>
<evidence type="ECO:0000256" key="4">
    <source>
        <dbReference type="ARBA" id="ARBA00023004"/>
    </source>
</evidence>
<dbReference type="Pfam" id="PF04055">
    <property type="entry name" value="Radical_SAM"/>
    <property type="match status" value="1"/>
</dbReference>
<dbReference type="AlphaFoldDB" id="A0A857DLF4"/>
<keyword evidence="5" id="KW-0411">Iron-sulfur</keyword>
<accession>A0A857DLF4</accession>
<gene>
    <name evidence="7" type="ORF">GQ588_10130</name>
</gene>
<keyword evidence="4" id="KW-0408">Iron</keyword>
<sequence>MKILLVYPQIPLTYWSFQYALKFISKKAGSPPLGLLSVAAMLPEHYDKRLVDMNVTKLKDRDILWADYVWISAMVVQKESVREVINRCHALGVKTTAGGPLFTSEPEEYDDVDYLVLNEGENTVPAFVRDLENGSAAHIYTTEEWADIRNTPVPLWDLIDMKHYATMNIQYSRGCPFHCDFCNITSLYGHEPRTKTSPQLLSELDSLYRAGWRGGIFLVDDNFIGNKKKLKDDILPALISWMKQRNYPFTFITEASINLADDDSLMNLMVKAGFMTVFIGIETMDEDSLVECNKLQNKNRNLIACIKKIQKFGLQVQGGFIVGFDNDNASIFDKLVTFIQESGIVTAMVGLLNAPKGTKLYQRLAAEGRLLKSISGDNTDFSMNFIPKMESRLLIKGYQRIVDTIYSPRKYYERVLTFLEQYEPAGFTAQRIDRCQVLAFIRSVFRLGIIGQERRYYWKLIIWSLRKRRNVFPLAVTLSIYGFHFRKVFRRTEEILK</sequence>
<evidence type="ECO:0000256" key="1">
    <source>
        <dbReference type="ARBA" id="ARBA00001966"/>
    </source>
</evidence>
<dbReference type="PANTHER" id="PTHR43409:SF3">
    <property type="entry name" value="HYPOTHETICAL METHYLTRANSFERASE"/>
    <property type="match status" value="1"/>
</dbReference>
<evidence type="ECO:0000313" key="8">
    <source>
        <dbReference type="Proteomes" id="UP000430508"/>
    </source>
</evidence>
<dbReference type="SFLD" id="SFLDS00029">
    <property type="entry name" value="Radical_SAM"/>
    <property type="match status" value="1"/>
</dbReference>
<dbReference type="InterPro" id="IPR034466">
    <property type="entry name" value="Methyltransferase_Class_B"/>
</dbReference>
<dbReference type="InterPro" id="IPR058240">
    <property type="entry name" value="rSAM_sf"/>
</dbReference>
<dbReference type="GO" id="GO:0031419">
    <property type="term" value="F:cobalamin binding"/>
    <property type="evidence" value="ECO:0007669"/>
    <property type="project" value="InterPro"/>
</dbReference>
<dbReference type="Pfam" id="PF02310">
    <property type="entry name" value="B12-binding"/>
    <property type="match status" value="1"/>
</dbReference>
<dbReference type="InterPro" id="IPR006638">
    <property type="entry name" value="Elp3/MiaA/NifB-like_rSAM"/>
</dbReference>
<dbReference type="SFLD" id="SFLDG01082">
    <property type="entry name" value="B12-binding_domain_containing"/>
    <property type="match status" value="1"/>
</dbReference>
<dbReference type="EMBL" id="CP046996">
    <property type="protein sequence ID" value="QHA00966.1"/>
    <property type="molecule type" value="Genomic_DNA"/>
</dbReference>
<keyword evidence="3" id="KW-0479">Metal-binding</keyword>
<dbReference type="SFLD" id="SFLDF00303">
    <property type="entry name" value="hopanoid_C2-methyltransferase"/>
    <property type="match status" value="1"/>
</dbReference>
<dbReference type="Pfam" id="PF13282">
    <property type="entry name" value="DUF4070"/>
    <property type="match status" value="1"/>
</dbReference>
<evidence type="ECO:0000256" key="3">
    <source>
        <dbReference type="ARBA" id="ARBA00022723"/>
    </source>
</evidence>
<dbReference type="PANTHER" id="PTHR43409">
    <property type="entry name" value="ANAEROBIC MAGNESIUM-PROTOPORPHYRIN IX MONOMETHYL ESTER CYCLASE-RELATED"/>
    <property type="match status" value="1"/>
</dbReference>
<dbReference type="InterPro" id="IPR006158">
    <property type="entry name" value="Cobalamin-bd"/>
</dbReference>
<keyword evidence="2" id="KW-0949">S-adenosyl-L-methionine</keyword>
<feature type="domain" description="Radical SAM core" evidence="6">
    <location>
        <begin position="159"/>
        <end position="392"/>
    </location>
</feature>
<organism evidence="7 8">
    <name type="scientific">Dehalobacter restrictus</name>
    <dbReference type="NCBI Taxonomy" id="55583"/>
    <lineage>
        <taxon>Bacteria</taxon>
        <taxon>Bacillati</taxon>
        <taxon>Bacillota</taxon>
        <taxon>Clostridia</taxon>
        <taxon>Eubacteriales</taxon>
        <taxon>Desulfitobacteriaceae</taxon>
        <taxon>Dehalobacter</taxon>
    </lineage>
</organism>
<name>A0A857DLF4_9FIRM</name>
<evidence type="ECO:0000256" key="5">
    <source>
        <dbReference type="ARBA" id="ARBA00023014"/>
    </source>
</evidence>
<dbReference type="Gene3D" id="3.40.50.280">
    <property type="entry name" value="Cobalamin-binding domain"/>
    <property type="match status" value="1"/>
</dbReference>
<dbReference type="RefSeq" id="WP_158208334.1">
    <property type="nucleotide sequence ID" value="NZ_CP046996.1"/>
</dbReference>
<dbReference type="GO" id="GO:0005829">
    <property type="term" value="C:cytosol"/>
    <property type="evidence" value="ECO:0007669"/>
    <property type="project" value="TreeGrafter"/>
</dbReference>
<dbReference type="InterPro" id="IPR007197">
    <property type="entry name" value="rSAM"/>
</dbReference>
<evidence type="ECO:0000259" key="6">
    <source>
        <dbReference type="PROSITE" id="PS51918"/>
    </source>
</evidence>
<evidence type="ECO:0000313" key="7">
    <source>
        <dbReference type="EMBL" id="QHA00966.1"/>
    </source>
</evidence>
<comment type="cofactor">
    <cofactor evidence="1">
        <name>[4Fe-4S] cluster</name>
        <dbReference type="ChEBI" id="CHEBI:49883"/>
    </cofactor>
</comment>
<protein>
    <submittedName>
        <fullName evidence="7">DUF4070 domain-containing protein</fullName>
    </submittedName>
</protein>
<dbReference type="SFLD" id="SFLDG01123">
    <property type="entry name" value="methyltransferase_(Class_B)"/>
    <property type="match status" value="1"/>
</dbReference>
<proteinExistence type="predicted"/>
<dbReference type="GO" id="GO:0046872">
    <property type="term" value="F:metal ion binding"/>
    <property type="evidence" value="ECO:0007669"/>
    <property type="project" value="UniProtKB-KW"/>
</dbReference>
<dbReference type="Gene3D" id="3.80.30.20">
    <property type="entry name" value="tm_1862 like domain"/>
    <property type="match status" value="1"/>
</dbReference>
<evidence type="ECO:0000256" key="2">
    <source>
        <dbReference type="ARBA" id="ARBA00022691"/>
    </source>
</evidence>
<reference evidence="7 8" key="1">
    <citation type="submission" date="2019-12" db="EMBL/GenBank/DDBJ databases">
        <title>Sequence classification of anaerobic respiratory reductive dehalogenases: First we see many, then we see few.</title>
        <authorList>
            <person name="Molenda O."/>
            <person name="Puentes Jacome L.A."/>
            <person name="Cao X."/>
            <person name="Nesbo C.L."/>
            <person name="Tang S."/>
            <person name="Morson N."/>
            <person name="Patron J."/>
            <person name="Lomheim L."/>
            <person name="Wishart D.S."/>
            <person name="Edwards E.A."/>
        </authorList>
    </citation>
    <scope>NUCLEOTIDE SEQUENCE [LARGE SCALE GENOMIC DNA]</scope>
    <source>
        <strain evidence="7 8">12DCA</strain>
    </source>
</reference>
<dbReference type="SUPFAM" id="SSF102114">
    <property type="entry name" value="Radical SAM enzymes"/>
    <property type="match status" value="1"/>
</dbReference>
<dbReference type="GO" id="GO:0003824">
    <property type="term" value="F:catalytic activity"/>
    <property type="evidence" value="ECO:0007669"/>
    <property type="project" value="InterPro"/>
</dbReference>
<dbReference type="GO" id="GO:0051539">
    <property type="term" value="F:4 iron, 4 sulfur cluster binding"/>
    <property type="evidence" value="ECO:0007669"/>
    <property type="project" value="UniProtKB-KW"/>
</dbReference>
<dbReference type="SMART" id="SM00729">
    <property type="entry name" value="Elp3"/>
    <property type="match status" value="1"/>
</dbReference>
<dbReference type="PROSITE" id="PS51918">
    <property type="entry name" value="RADICAL_SAM"/>
    <property type="match status" value="1"/>
</dbReference>
<dbReference type="InterPro" id="IPR023404">
    <property type="entry name" value="rSAM_horseshoe"/>
</dbReference>
<dbReference type="InterPro" id="IPR034530">
    <property type="entry name" value="HpnP-like"/>
</dbReference>